<accession>A0A934W7F6</accession>
<evidence type="ECO:0000256" key="1">
    <source>
        <dbReference type="ARBA" id="ARBA00009981"/>
    </source>
</evidence>
<evidence type="ECO:0000313" key="2">
    <source>
        <dbReference type="EMBL" id="MBK4737382.1"/>
    </source>
</evidence>
<name>A0A934W7F6_9BURK</name>
<keyword evidence="3" id="KW-1185">Reference proteome</keyword>
<dbReference type="SUPFAM" id="SSF143120">
    <property type="entry name" value="YefM-like"/>
    <property type="match status" value="1"/>
</dbReference>
<comment type="similarity">
    <text evidence="1">Belongs to the phD/YefM antitoxin family.</text>
</comment>
<dbReference type="AlphaFoldDB" id="A0A934W7F6"/>
<protein>
    <submittedName>
        <fullName evidence="2">Type II toxin-antitoxin system prevent-host-death family antitoxin</fullName>
    </submittedName>
</protein>
<dbReference type="Proteomes" id="UP000622890">
    <property type="component" value="Unassembled WGS sequence"/>
</dbReference>
<dbReference type="RefSeq" id="WP_200595614.1">
    <property type="nucleotide sequence ID" value="NZ_JAEPBG010000011.1"/>
</dbReference>
<organism evidence="2 3">
    <name type="scientific">Noviherbaspirillum pedocola</name>
    <dbReference type="NCBI Taxonomy" id="2801341"/>
    <lineage>
        <taxon>Bacteria</taxon>
        <taxon>Pseudomonadati</taxon>
        <taxon>Pseudomonadota</taxon>
        <taxon>Betaproteobacteria</taxon>
        <taxon>Burkholderiales</taxon>
        <taxon>Oxalobacteraceae</taxon>
        <taxon>Noviherbaspirillum</taxon>
    </lineage>
</organism>
<sequence>MARIIGIYEARIHWFEVIQDVRKSEHYLITHHGEPIAVLVTTQPQ</sequence>
<dbReference type="InterPro" id="IPR036165">
    <property type="entry name" value="YefM-like_sf"/>
</dbReference>
<dbReference type="EMBL" id="JAEPBG010000011">
    <property type="protein sequence ID" value="MBK4737382.1"/>
    <property type="molecule type" value="Genomic_DNA"/>
</dbReference>
<comment type="caution">
    <text evidence="2">The sequence shown here is derived from an EMBL/GenBank/DDBJ whole genome shotgun (WGS) entry which is preliminary data.</text>
</comment>
<dbReference type="NCBIfam" id="TIGR01552">
    <property type="entry name" value="phd_fam"/>
    <property type="match status" value="1"/>
</dbReference>
<evidence type="ECO:0000313" key="3">
    <source>
        <dbReference type="Proteomes" id="UP000622890"/>
    </source>
</evidence>
<reference evidence="2" key="1">
    <citation type="submission" date="2021-01" db="EMBL/GenBank/DDBJ databases">
        <title>Genome sequence of strain Noviherbaspirillum sp. DKR-6.</title>
        <authorList>
            <person name="Chaudhary D.K."/>
        </authorList>
    </citation>
    <scope>NUCLEOTIDE SEQUENCE</scope>
    <source>
        <strain evidence="2">DKR-6</strain>
    </source>
</reference>
<proteinExistence type="inferred from homology"/>
<gene>
    <name evidence="2" type="ORF">JJB74_22405</name>
</gene>
<dbReference type="Gene3D" id="3.40.1620.10">
    <property type="entry name" value="YefM-like domain"/>
    <property type="match status" value="1"/>
</dbReference>